<protein>
    <submittedName>
        <fullName evidence="2">Uncharacterized protein</fullName>
    </submittedName>
</protein>
<name>A0AAV2TB18_CALDB</name>
<feature type="signal peptide" evidence="1">
    <location>
        <begin position="1"/>
        <end position="21"/>
    </location>
</feature>
<dbReference type="EMBL" id="CAXLJL010000168">
    <property type="protein sequence ID" value="CAL5133960.1"/>
    <property type="molecule type" value="Genomic_DNA"/>
</dbReference>
<sequence length="78" mass="9087">MRCGCFAFAVLLFVWSMECQSQPMDYDALAPVDMVGPYPSETWPIDRAYFKRLRSKRELFITPSVSRKPIYLIGGIRY</sequence>
<dbReference type="AlphaFoldDB" id="A0AAV2TB18"/>
<reference evidence="2" key="1">
    <citation type="submission" date="2024-06" db="EMBL/GenBank/DDBJ databases">
        <authorList>
            <person name="Liu X."/>
            <person name="Lenzi L."/>
            <person name="Haldenby T S."/>
            <person name="Uol C."/>
        </authorList>
    </citation>
    <scope>NUCLEOTIDE SEQUENCE</scope>
</reference>
<keyword evidence="1" id="KW-0732">Signal</keyword>
<gene>
    <name evidence="2" type="ORF">CDAUBV1_LOCUS7173</name>
</gene>
<dbReference type="Proteomes" id="UP001497525">
    <property type="component" value="Unassembled WGS sequence"/>
</dbReference>
<proteinExistence type="predicted"/>
<comment type="caution">
    <text evidence="2">The sequence shown here is derived from an EMBL/GenBank/DDBJ whole genome shotgun (WGS) entry which is preliminary data.</text>
</comment>
<evidence type="ECO:0000256" key="1">
    <source>
        <dbReference type="SAM" id="SignalP"/>
    </source>
</evidence>
<evidence type="ECO:0000313" key="2">
    <source>
        <dbReference type="EMBL" id="CAL5133960.1"/>
    </source>
</evidence>
<evidence type="ECO:0000313" key="3">
    <source>
        <dbReference type="Proteomes" id="UP001497525"/>
    </source>
</evidence>
<organism evidence="2 3">
    <name type="scientific">Calicophoron daubneyi</name>
    <name type="common">Rumen fluke</name>
    <name type="synonym">Paramphistomum daubneyi</name>
    <dbReference type="NCBI Taxonomy" id="300641"/>
    <lineage>
        <taxon>Eukaryota</taxon>
        <taxon>Metazoa</taxon>
        <taxon>Spiralia</taxon>
        <taxon>Lophotrochozoa</taxon>
        <taxon>Platyhelminthes</taxon>
        <taxon>Trematoda</taxon>
        <taxon>Digenea</taxon>
        <taxon>Plagiorchiida</taxon>
        <taxon>Pronocephalata</taxon>
        <taxon>Paramphistomoidea</taxon>
        <taxon>Paramphistomidae</taxon>
        <taxon>Calicophoron</taxon>
    </lineage>
</organism>
<feature type="chain" id="PRO_5043696604" evidence="1">
    <location>
        <begin position="22"/>
        <end position="78"/>
    </location>
</feature>
<accession>A0AAV2TB18</accession>